<organism evidence="1 2">
    <name type="scientific">Paenibacillus phoenicis</name>
    <dbReference type="NCBI Taxonomy" id="554117"/>
    <lineage>
        <taxon>Bacteria</taxon>
        <taxon>Bacillati</taxon>
        <taxon>Bacillota</taxon>
        <taxon>Bacilli</taxon>
        <taxon>Bacillales</taxon>
        <taxon>Paenibacillaceae</taxon>
        <taxon>Paenibacillus</taxon>
    </lineage>
</organism>
<keyword evidence="2" id="KW-1185">Reference proteome</keyword>
<gene>
    <name evidence="1" type="ORF">U9M73_02175</name>
</gene>
<dbReference type="InterPro" id="IPR014199">
    <property type="entry name" value="Spore_YtxC"/>
</dbReference>
<reference evidence="1 2" key="1">
    <citation type="submission" date="2023-12" db="EMBL/GenBank/DDBJ databases">
        <title>Whole genome sequencing of Paenibacillus phoenicis isolated from the Phoenix Mars Lander spacecraft assembly facility.</title>
        <authorList>
            <person name="Garcia A."/>
            <person name="Venkateswaran K."/>
        </authorList>
    </citation>
    <scope>NUCLEOTIDE SEQUENCE [LARGE SCALE GENOMIC DNA]</scope>
    <source>
        <strain evidence="1 2">3PO2SA</strain>
    </source>
</reference>
<dbReference type="Proteomes" id="UP001292216">
    <property type="component" value="Unassembled WGS sequence"/>
</dbReference>
<protein>
    <submittedName>
        <fullName evidence="1">Sporulation protein YtxC</fullName>
    </submittedName>
</protein>
<evidence type="ECO:0000313" key="2">
    <source>
        <dbReference type="Proteomes" id="UP001292216"/>
    </source>
</evidence>
<dbReference type="Pfam" id="PF08812">
    <property type="entry name" value="YtxC"/>
    <property type="match status" value="1"/>
</dbReference>
<comment type="caution">
    <text evidence="1">The sequence shown here is derived from an EMBL/GenBank/DDBJ whole genome shotgun (WGS) entry which is preliminary data.</text>
</comment>
<dbReference type="RefSeq" id="WP_323076120.1">
    <property type="nucleotide sequence ID" value="NZ_CBCSKM010000038.1"/>
</dbReference>
<proteinExistence type="predicted"/>
<accession>A0ABU5PGA3</accession>
<name>A0ABU5PGA3_9BACL</name>
<dbReference type="EMBL" id="JAYERP010000001">
    <property type="protein sequence ID" value="MEA3568804.1"/>
    <property type="molecule type" value="Genomic_DNA"/>
</dbReference>
<sequence>MDFFTVRVNCGSAESEERFKALIQEAVSSLHNREVRLSFQAAEGGMLEAVLIGRPDSSGGGQAACDPQLIDLLSLGIAEYIISEKEEEVAARVMRRDYSFESREEAQQVHDMVDRLLAEEAVTGCAREERKALVQEALREYLQSSSDLHLEGFVWFRLKAYEDKLREIVDYAVDEFLLDKQYEEFIGLLQYFVYFQEPLTPLVHLMHKHDHEFAILNEQFTPIRVPASGGVVARIADQEMQMEDVIVSTLISLSPDRILIHTQEPDAQVITTISRIFGDRVEICLLCPHCQLFHQETRRLDQG</sequence>
<evidence type="ECO:0000313" key="1">
    <source>
        <dbReference type="EMBL" id="MEA3568804.1"/>
    </source>
</evidence>